<dbReference type="InterPro" id="IPR009030">
    <property type="entry name" value="Growth_fac_rcpt_cys_sf"/>
</dbReference>
<evidence type="ECO:0000313" key="19">
    <source>
        <dbReference type="Proteomes" id="UP001178508"/>
    </source>
</evidence>
<dbReference type="GO" id="GO:0016020">
    <property type="term" value="C:membrane"/>
    <property type="evidence" value="ECO:0007669"/>
    <property type="project" value="UniProtKB-SubCell"/>
</dbReference>
<dbReference type="SUPFAM" id="SSF57196">
    <property type="entry name" value="EGF/Laminin"/>
    <property type="match status" value="2"/>
</dbReference>
<dbReference type="PROSITE" id="PS50041">
    <property type="entry name" value="C_TYPE_LECTIN_2"/>
    <property type="match status" value="1"/>
</dbReference>
<dbReference type="PROSITE" id="PS00010">
    <property type="entry name" value="ASX_HYDROXYL"/>
    <property type="match status" value="2"/>
</dbReference>
<dbReference type="SMART" id="SM00179">
    <property type="entry name" value="EGF_CA"/>
    <property type="match status" value="3"/>
</dbReference>
<evidence type="ECO:0000256" key="3">
    <source>
        <dbReference type="ARBA" id="ARBA00022536"/>
    </source>
</evidence>
<dbReference type="SMART" id="SM00181">
    <property type="entry name" value="EGF"/>
    <property type="match status" value="6"/>
</dbReference>
<keyword evidence="9" id="KW-0325">Glycoprotein</keyword>
<feature type="transmembrane region" description="Helical" evidence="16">
    <location>
        <begin position="525"/>
        <end position="547"/>
    </location>
</feature>
<comment type="function">
    <text evidence="13">Endothelial cell receptor that plays a critical role in regulating several physiological processes including hemostasis, coagulation, fibrinolysis, inflammation, and angiogenesis. Acts as a cofactor for thrombin activation of protein C/PROC on the surface of vascular endothelial cells leading to initiation of the activated protein C anticoagulant pathway. Also accelerates the activation of the plasma carboxypeptidase B2/CPB2, which catalyzes removal of C-terminal basic amino acids from its substrates including kinins or anaphylatoxins leading to fibrinolysis inhibition. Plays critical protective roles in changing the cleavage specificity of protease-activated receptor 1/PAR1, inhibiting endothelial cell permeability and inflammation. Suppresses inflammation distinctly from its anticoagulant cofactor activity by sequestering HMGB1 thereby preventing it from engaging cellular receptors such as RAGE and contributing to the inflammatory response.</text>
</comment>
<dbReference type="SUPFAM" id="SSF57184">
    <property type="entry name" value="Growth factor receptor domain"/>
    <property type="match status" value="1"/>
</dbReference>
<dbReference type="Pfam" id="PF09064">
    <property type="entry name" value="EGF_Tme5"/>
    <property type="match status" value="1"/>
</dbReference>
<dbReference type="Gene3D" id="2.10.25.10">
    <property type="entry name" value="Laminin"/>
    <property type="match status" value="6"/>
</dbReference>
<evidence type="ECO:0000256" key="14">
    <source>
        <dbReference type="ARBA" id="ARBA00046453"/>
    </source>
</evidence>
<dbReference type="PROSITE" id="PS01187">
    <property type="entry name" value="EGF_CA"/>
    <property type="match status" value="2"/>
</dbReference>
<keyword evidence="19" id="KW-1185">Reference proteome</keyword>
<dbReference type="PROSITE" id="PS01186">
    <property type="entry name" value="EGF_2"/>
    <property type="match status" value="1"/>
</dbReference>
<name>A0AAV1GWJ3_XYRNO</name>
<evidence type="ECO:0000256" key="8">
    <source>
        <dbReference type="ARBA" id="ARBA00022737"/>
    </source>
</evidence>
<feature type="region of interest" description="Disordered" evidence="15">
    <location>
        <begin position="487"/>
        <end position="516"/>
    </location>
</feature>
<proteinExistence type="predicted"/>
<dbReference type="InterPro" id="IPR015149">
    <property type="entry name" value="Tme5_EGF-like"/>
</dbReference>
<comment type="subcellular location">
    <subcellularLocation>
        <location evidence="1">Membrane</location>
        <topology evidence="1">Single-pass type I membrane protein</topology>
    </subcellularLocation>
</comment>
<evidence type="ECO:0000256" key="6">
    <source>
        <dbReference type="ARBA" id="ARBA00022729"/>
    </source>
</evidence>
<keyword evidence="7" id="KW-0430">Lectin</keyword>
<dbReference type="GO" id="GO:0005509">
    <property type="term" value="F:calcium ion binding"/>
    <property type="evidence" value="ECO:0007669"/>
    <property type="project" value="InterPro"/>
</dbReference>
<dbReference type="GO" id="GO:0030246">
    <property type="term" value="F:carbohydrate binding"/>
    <property type="evidence" value="ECO:0007669"/>
    <property type="project" value="UniProtKB-KW"/>
</dbReference>
<dbReference type="GO" id="GO:0004888">
    <property type="term" value="F:transmembrane signaling receptor activity"/>
    <property type="evidence" value="ECO:0007669"/>
    <property type="project" value="InterPro"/>
</dbReference>
<evidence type="ECO:0000256" key="13">
    <source>
        <dbReference type="ARBA" id="ARBA00045242"/>
    </source>
</evidence>
<dbReference type="InterPro" id="IPR000152">
    <property type="entry name" value="EGF-type_Asp/Asn_hydroxyl_site"/>
</dbReference>
<evidence type="ECO:0000256" key="10">
    <source>
        <dbReference type="ARBA" id="ARBA00022989"/>
    </source>
</evidence>
<evidence type="ECO:0000256" key="2">
    <source>
        <dbReference type="ARBA" id="ARBA00019822"/>
    </source>
</evidence>
<evidence type="ECO:0000256" key="11">
    <source>
        <dbReference type="ARBA" id="ARBA00023136"/>
    </source>
</evidence>
<dbReference type="InterPro" id="IPR016187">
    <property type="entry name" value="CTDL_fold"/>
</dbReference>
<dbReference type="SMART" id="SM00034">
    <property type="entry name" value="CLECT"/>
    <property type="match status" value="1"/>
</dbReference>
<dbReference type="InterPro" id="IPR018097">
    <property type="entry name" value="EGF_Ca-bd_CS"/>
</dbReference>
<dbReference type="Pfam" id="PF00059">
    <property type="entry name" value="Lectin_C"/>
    <property type="match status" value="1"/>
</dbReference>
<protein>
    <recommendedName>
        <fullName evidence="2">Thrombomodulin</fullName>
    </recommendedName>
</protein>
<dbReference type="EMBL" id="OY660880">
    <property type="protein sequence ID" value="CAJ1077191.1"/>
    <property type="molecule type" value="Genomic_DNA"/>
</dbReference>
<evidence type="ECO:0000256" key="1">
    <source>
        <dbReference type="ARBA" id="ARBA00004479"/>
    </source>
</evidence>
<dbReference type="InterPro" id="IPR049883">
    <property type="entry name" value="NOTCH1_EGF-like"/>
</dbReference>
<keyword evidence="12" id="KW-1015">Disulfide bond</keyword>
<dbReference type="Gene3D" id="3.10.100.10">
    <property type="entry name" value="Mannose-Binding Protein A, subunit A"/>
    <property type="match status" value="1"/>
</dbReference>
<dbReference type="Pfam" id="PF07645">
    <property type="entry name" value="EGF_CA"/>
    <property type="match status" value="3"/>
</dbReference>
<dbReference type="Proteomes" id="UP001178508">
    <property type="component" value="Chromosome 17"/>
</dbReference>
<feature type="domain" description="C-type lectin" evidence="17">
    <location>
        <begin position="61"/>
        <end position="176"/>
    </location>
</feature>
<keyword evidence="5 16" id="KW-0812">Transmembrane</keyword>
<gene>
    <name evidence="18" type="ORF">XNOV1_A024250</name>
</gene>
<dbReference type="InterPro" id="IPR000742">
    <property type="entry name" value="EGF"/>
</dbReference>
<dbReference type="PRINTS" id="PR00907">
    <property type="entry name" value="THRMBOMODULN"/>
</dbReference>
<dbReference type="SUPFAM" id="SSF56436">
    <property type="entry name" value="C-type lectin-like"/>
    <property type="match status" value="1"/>
</dbReference>
<keyword evidence="3" id="KW-0245">EGF-like domain</keyword>
<evidence type="ECO:0000256" key="12">
    <source>
        <dbReference type="ARBA" id="ARBA00023157"/>
    </source>
</evidence>
<evidence type="ECO:0000256" key="4">
    <source>
        <dbReference type="ARBA" id="ARBA00022553"/>
    </source>
</evidence>
<dbReference type="InterPro" id="IPR001304">
    <property type="entry name" value="C-type_lectin-like"/>
</dbReference>
<evidence type="ECO:0000256" key="7">
    <source>
        <dbReference type="ARBA" id="ARBA00022734"/>
    </source>
</evidence>
<dbReference type="PANTHER" id="PTHR14789:SF9">
    <property type="entry name" value="THROMBOMODULIN"/>
    <property type="match status" value="1"/>
</dbReference>
<reference evidence="18" key="1">
    <citation type="submission" date="2023-08" db="EMBL/GenBank/DDBJ databases">
        <authorList>
            <person name="Alioto T."/>
            <person name="Alioto T."/>
            <person name="Gomez Garrido J."/>
        </authorList>
    </citation>
    <scope>NUCLEOTIDE SEQUENCE</scope>
</reference>
<keyword evidence="10 16" id="KW-1133">Transmembrane helix</keyword>
<evidence type="ECO:0000256" key="16">
    <source>
        <dbReference type="SAM" id="Phobius"/>
    </source>
</evidence>
<keyword evidence="11 16" id="KW-0472">Membrane</keyword>
<sequence length="565" mass="62228">MSVSGICLTRQTSLWTQKNTEEPKRTTRISNMVDVKGLVFIFLTLLMERSGALKPDGGYCIENQCFTVFQDPSDYPTSRDQCRDLGGHLMTVRSPVSHDILSNLLGKSKGRFWIGLHLPTGCPDLTTELRGFQWVTKDSESEFSDWVPDFDSSCSSLRCVSVSQEEDFKWMQEPCDAHGAGFLCEHTVKEPCKSLAVTDKDTVIYNSSLGFQAENLPSAPPGSIAIRMPAETKYVCFSEQWVQAPWSCEIQDGGCEYKCSVNSEKEPTCYCPPGHTINPANGVTCEVSAEDPCLNLHCMHACSQEGDIHKCVCHHGYKLAPDGRSCVDFDDCKDERQCPGENFKCVNTPGDFQCVCKDGYKLTGGACVDVDECVSAPCEHLCANSPGNYTCSCYDGYKEDPEEPHKCKLYCGKEECDAECDPNNMYQCYCPDGYIAEERGDKTVCIDIDECVFFYCDQECENTFGSYVCGCSRGFTLEGKYKCVKNEDDTDEDGSGTGATTPPSIPPVTYPNPTKRPSGLSPGGLAGIIICIAIFIVLVVFLAHHILCGRDKRKSANEGPMVLST</sequence>
<keyword evidence="6" id="KW-0732">Signal</keyword>
<dbReference type="InterPro" id="IPR001881">
    <property type="entry name" value="EGF-like_Ca-bd_dom"/>
</dbReference>
<evidence type="ECO:0000259" key="17">
    <source>
        <dbReference type="PROSITE" id="PS50041"/>
    </source>
</evidence>
<evidence type="ECO:0000256" key="15">
    <source>
        <dbReference type="SAM" id="MobiDB-lite"/>
    </source>
</evidence>
<evidence type="ECO:0000256" key="5">
    <source>
        <dbReference type="ARBA" id="ARBA00022692"/>
    </source>
</evidence>
<dbReference type="InterPro" id="IPR051505">
    <property type="entry name" value="C-type_lectin_domain"/>
</dbReference>
<dbReference type="CDD" id="cd00054">
    <property type="entry name" value="EGF_CA"/>
    <property type="match status" value="2"/>
</dbReference>
<comment type="subunit">
    <text evidence="14">Interacts with ITGAL, ITGAM and ITGB2. Interacts with thrombin/F2; this interaction switches the specificity of thrombin from a procoagulant to an anticoagulant and antifibrinolytic protease. Interacts with ANGP1 and ANGP2; these interactions significantly inhibit the generation of activated PC and TAFIa/CPB2 by the thrombin/thrombomodulin complex. Interacts with PF4; this interaction enhances generation of activated protein C. Interacts with HMGB1; this interaction inhibits HMGB1 inflammatory activity.</text>
</comment>
<keyword evidence="4" id="KW-0597">Phosphoprotein</keyword>
<evidence type="ECO:0000313" key="18">
    <source>
        <dbReference type="EMBL" id="CAJ1077191.1"/>
    </source>
</evidence>
<organism evidence="18 19">
    <name type="scientific">Xyrichtys novacula</name>
    <name type="common">Pearly razorfish</name>
    <name type="synonym">Hemipteronotus novacula</name>
    <dbReference type="NCBI Taxonomy" id="13765"/>
    <lineage>
        <taxon>Eukaryota</taxon>
        <taxon>Metazoa</taxon>
        <taxon>Chordata</taxon>
        <taxon>Craniata</taxon>
        <taxon>Vertebrata</taxon>
        <taxon>Euteleostomi</taxon>
        <taxon>Actinopterygii</taxon>
        <taxon>Neopterygii</taxon>
        <taxon>Teleostei</taxon>
        <taxon>Neoteleostei</taxon>
        <taxon>Acanthomorphata</taxon>
        <taxon>Eupercaria</taxon>
        <taxon>Labriformes</taxon>
        <taxon>Labridae</taxon>
        <taxon>Xyrichtys</taxon>
    </lineage>
</organism>
<dbReference type="PIRSF" id="PIRSF001775">
    <property type="entry name" value="CD93/CD141"/>
    <property type="match status" value="1"/>
</dbReference>
<evidence type="ECO:0000256" key="9">
    <source>
        <dbReference type="ARBA" id="ARBA00022974"/>
    </source>
</evidence>
<accession>A0AAV1GWJ3</accession>
<keyword evidence="9" id="KW-0654">Proteoglycan</keyword>
<dbReference type="InterPro" id="IPR016186">
    <property type="entry name" value="C-type_lectin-like/link_sf"/>
</dbReference>
<dbReference type="PANTHER" id="PTHR14789">
    <property type="entry name" value="CHONDROLECTIN VARIANT CHODLFDELTAE"/>
    <property type="match status" value="1"/>
</dbReference>
<dbReference type="AlphaFoldDB" id="A0AAV1GWJ3"/>
<keyword evidence="8" id="KW-0677">Repeat</keyword>